<dbReference type="RefSeq" id="WP_346145561.1">
    <property type="nucleotide sequence ID" value="NZ_BAAATE010000004.1"/>
</dbReference>
<reference evidence="4" key="1">
    <citation type="journal article" date="2019" name="Int. J. Syst. Evol. Microbiol.">
        <title>The Global Catalogue of Microorganisms (GCM) 10K type strain sequencing project: providing services to taxonomists for standard genome sequencing and annotation.</title>
        <authorList>
            <consortium name="The Broad Institute Genomics Platform"/>
            <consortium name="The Broad Institute Genome Sequencing Center for Infectious Disease"/>
            <person name="Wu L."/>
            <person name="Ma J."/>
        </authorList>
    </citation>
    <scope>NUCLEOTIDE SEQUENCE [LARGE SCALE GENOMIC DNA]</scope>
    <source>
        <strain evidence="4">JCM 6835</strain>
    </source>
</reference>
<evidence type="ECO:0000313" key="4">
    <source>
        <dbReference type="Proteomes" id="UP001501666"/>
    </source>
</evidence>
<feature type="chain" id="PRO_5045627707" evidence="1">
    <location>
        <begin position="17"/>
        <end position="186"/>
    </location>
</feature>
<feature type="domain" description="SAF" evidence="2">
    <location>
        <begin position="27"/>
        <end position="88"/>
    </location>
</feature>
<dbReference type="EMBL" id="BAAATE010000004">
    <property type="protein sequence ID" value="GAA2653715.1"/>
    <property type="molecule type" value="Genomic_DNA"/>
</dbReference>
<protein>
    <submittedName>
        <fullName evidence="3">SAF domain-containing protein</fullName>
    </submittedName>
</protein>
<gene>
    <name evidence="3" type="ORF">GCM10010412_022040</name>
</gene>
<accession>A0ABP6DVI7</accession>
<dbReference type="InterPro" id="IPR013974">
    <property type="entry name" value="SAF"/>
</dbReference>
<comment type="caution">
    <text evidence="3">The sequence shown here is derived from an EMBL/GenBank/DDBJ whole genome shotgun (WGS) entry which is preliminary data.</text>
</comment>
<sequence length="186" mass="18772">MLFGALIVLGCAFASAAVTLRMGAEEHGALAVQTDLQAGHVLTAADLRVVKGSMDADLVPPGKAKSIVGRHTKVPLLAGTLLTANAVGAPAFPPPGLAVIGVAVKPGQYPPDLAPGDRVSVTPIPEVGAATKTKPVVGVVTKVDRPEQPQNPAVVTVLLPQPDAQAVSIPAAQGLVSLMQISPEMP</sequence>
<evidence type="ECO:0000313" key="3">
    <source>
        <dbReference type="EMBL" id="GAA2653715.1"/>
    </source>
</evidence>
<keyword evidence="1" id="KW-0732">Signal</keyword>
<evidence type="ECO:0000259" key="2">
    <source>
        <dbReference type="SMART" id="SM00858"/>
    </source>
</evidence>
<evidence type="ECO:0000256" key="1">
    <source>
        <dbReference type="SAM" id="SignalP"/>
    </source>
</evidence>
<dbReference type="Pfam" id="PF08666">
    <property type="entry name" value="SAF"/>
    <property type="match status" value="1"/>
</dbReference>
<dbReference type="CDD" id="cd11614">
    <property type="entry name" value="SAF_CpaB_FlgA_like"/>
    <property type="match status" value="1"/>
</dbReference>
<keyword evidence="4" id="KW-1185">Reference proteome</keyword>
<proteinExistence type="predicted"/>
<name>A0ABP6DVI7_9ACTN</name>
<dbReference type="SMART" id="SM00858">
    <property type="entry name" value="SAF"/>
    <property type="match status" value="1"/>
</dbReference>
<dbReference type="Proteomes" id="UP001501666">
    <property type="component" value="Unassembled WGS sequence"/>
</dbReference>
<organism evidence="3 4">
    <name type="scientific">Nonomuraea recticatena</name>
    <dbReference type="NCBI Taxonomy" id="46178"/>
    <lineage>
        <taxon>Bacteria</taxon>
        <taxon>Bacillati</taxon>
        <taxon>Actinomycetota</taxon>
        <taxon>Actinomycetes</taxon>
        <taxon>Streptosporangiales</taxon>
        <taxon>Streptosporangiaceae</taxon>
        <taxon>Nonomuraea</taxon>
    </lineage>
</organism>
<feature type="signal peptide" evidence="1">
    <location>
        <begin position="1"/>
        <end position="16"/>
    </location>
</feature>